<keyword evidence="1" id="KW-0328">Glycosyltransferase</keyword>
<feature type="region of interest" description="Disordered" evidence="3">
    <location>
        <begin position="460"/>
        <end position="485"/>
    </location>
</feature>
<keyword evidence="2 4" id="KW-0808">Transferase</keyword>
<sequence>MRILMVSPYPPKRDGIATYAAQAVAHLERQGHQVEVLSPEPSAAHHHLDFQAGPRFGAALARRVRAYDKIVLQWHPAFFYRSSDPTHRAAVDAALAVAFKIAPQVEVWVHEFEYEDARGGGVRAQASRLLFRSATALFFHSETERDRFLEVVPVDPAMAHLAQHGEAFVRRSAATREEARASLGIDPDSTVFLCIGFIQEHKGFDRAVHAFSGLAAHGARLDIVGSTRLDEPDFVAYLNELDRLCAATPGASLHAGYISDELFDRWIVASDAVVLPYRHIWSSGVMERAALYERPVIATRVGGLAEQAGDRLVTLVDDDAGLAAAMRQVLGVDDSAAEERAWNLDGDDLFTAVQSQVRERARLVRGGEVAFAGATPGAAVARETAPTPGTATLPVRRLPPFSRPPATSLRPGVSQLKRAVRRLISWEVDPVVHHELLLQQAVVASLDTLEQRLAAVEGAVRPGTGGNGAGAPAPADPSSDRGSTA</sequence>
<organism evidence="4 5">
    <name type="scientific">Blastococcus haudaquaticus</name>
    <dbReference type="NCBI Taxonomy" id="1938745"/>
    <lineage>
        <taxon>Bacteria</taxon>
        <taxon>Bacillati</taxon>
        <taxon>Actinomycetota</taxon>
        <taxon>Actinomycetes</taxon>
        <taxon>Geodermatophilales</taxon>
        <taxon>Geodermatophilaceae</taxon>
        <taxon>Blastococcus</taxon>
    </lineage>
</organism>
<proteinExistence type="predicted"/>
<evidence type="ECO:0000256" key="3">
    <source>
        <dbReference type="SAM" id="MobiDB-lite"/>
    </source>
</evidence>
<evidence type="ECO:0000313" key="4">
    <source>
        <dbReference type="EMBL" id="SOD93755.1"/>
    </source>
</evidence>
<dbReference type="SUPFAM" id="SSF53756">
    <property type="entry name" value="UDP-Glycosyltransferase/glycogen phosphorylase"/>
    <property type="match status" value="1"/>
</dbReference>
<reference evidence="5" key="1">
    <citation type="submission" date="2017-09" db="EMBL/GenBank/DDBJ databases">
        <authorList>
            <person name="Varghese N."/>
            <person name="Submissions S."/>
        </authorList>
    </citation>
    <scope>NUCLEOTIDE SEQUENCE [LARGE SCALE GENOMIC DNA]</scope>
    <source>
        <strain evidence="5">DSM 44270</strain>
    </source>
</reference>
<evidence type="ECO:0000256" key="1">
    <source>
        <dbReference type="ARBA" id="ARBA00022676"/>
    </source>
</evidence>
<name>A0A286GDZ9_9ACTN</name>
<dbReference type="CDD" id="cd03801">
    <property type="entry name" value="GT4_PimA-like"/>
    <property type="match status" value="1"/>
</dbReference>
<evidence type="ECO:0000256" key="2">
    <source>
        <dbReference type="ARBA" id="ARBA00022679"/>
    </source>
</evidence>
<dbReference type="Gene3D" id="3.40.50.2000">
    <property type="entry name" value="Glycogen Phosphorylase B"/>
    <property type="match status" value="2"/>
</dbReference>
<dbReference type="OrthoDB" id="9771846at2"/>
<dbReference type="Pfam" id="PF13692">
    <property type="entry name" value="Glyco_trans_1_4"/>
    <property type="match status" value="1"/>
</dbReference>
<dbReference type="EMBL" id="OCNK01000001">
    <property type="protein sequence ID" value="SOD93755.1"/>
    <property type="molecule type" value="Genomic_DNA"/>
</dbReference>
<dbReference type="GO" id="GO:0016757">
    <property type="term" value="F:glycosyltransferase activity"/>
    <property type="evidence" value="ECO:0007669"/>
    <property type="project" value="UniProtKB-KW"/>
</dbReference>
<protein>
    <submittedName>
        <fullName evidence="4">Glycosyltransferase involved in cell wall bisynthesis</fullName>
    </submittedName>
</protein>
<dbReference type="RefSeq" id="WP_143278383.1">
    <property type="nucleotide sequence ID" value="NZ_OCNK01000001.1"/>
</dbReference>
<keyword evidence="5" id="KW-1185">Reference proteome</keyword>
<dbReference type="AlphaFoldDB" id="A0A286GDZ9"/>
<evidence type="ECO:0000313" key="5">
    <source>
        <dbReference type="Proteomes" id="UP000219482"/>
    </source>
</evidence>
<dbReference type="PANTHER" id="PTHR12526:SF510">
    <property type="entry name" value="D-INOSITOL 3-PHOSPHATE GLYCOSYLTRANSFERASE"/>
    <property type="match status" value="1"/>
</dbReference>
<accession>A0A286GDZ9</accession>
<gene>
    <name evidence="4" type="ORF">SAMN06272739_0411</name>
</gene>
<dbReference type="PANTHER" id="PTHR12526">
    <property type="entry name" value="GLYCOSYLTRANSFERASE"/>
    <property type="match status" value="1"/>
</dbReference>
<dbReference type="Proteomes" id="UP000219482">
    <property type="component" value="Unassembled WGS sequence"/>
</dbReference>